<dbReference type="STRING" id="658057.SAMN04488032_101618"/>
<evidence type="ECO:0000313" key="3">
    <source>
        <dbReference type="Proteomes" id="UP000193307"/>
    </source>
</evidence>
<proteinExistence type="predicted"/>
<dbReference type="Proteomes" id="UP000193307">
    <property type="component" value="Unassembled WGS sequence"/>
</dbReference>
<accession>A0A1Y5R703</accession>
<protein>
    <submittedName>
        <fullName evidence="2">Uncharacterized protein</fullName>
    </submittedName>
</protein>
<reference evidence="2 3" key="1">
    <citation type="submission" date="2017-03" db="EMBL/GenBank/DDBJ databases">
        <authorList>
            <person name="Afonso C.L."/>
            <person name="Miller P.J."/>
            <person name="Scott M.A."/>
            <person name="Spackman E."/>
            <person name="Goraichik I."/>
            <person name="Dimitrov K.M."/>
            <person name="Suarez D.L."/>
            <person name="Swayne D.E."/>
        </authorList>
    </citation>
    <scope>NUCLEOTIDE SEQUENCE [LARGE SCALE GENOMIC DNA]</scope>
    <source>
        <strain evidence="2 3">CECT 7971</strain>
    </source>
</reference>
<dbReference type="AlphaFoldDB" id="A0A1Y5R703"/>
<dbReference type="EMBL" id="FWFW01000001">
    <property type="protein sequence ID" value="SLN10627.1"/>
    <property type="molecule type" value="Genomic_DNA"/>
</dbReference>
<keyword evidence="3" id="KW-1185">Reference proteome</keyword>
<name>A0A1Y5R703_9RHOB</name>
<sequence length="115" mass="12448">MLRPPFERTIVSKRGADTLEDAFVSCLQEAIGDSGQELEAPHANTEPRLGENAIFELRRDPIRGVLAILGSLILMVVIGLGINIAKFVVDLSRFSAALSARLSGLAFFVARLNLV</sequence>
<keyword evidence="1" id="KW-0472">Membrane</keyword>
<gene>
    <name evidence="2" type="ORF">PAM7971_00029</name>
</gene>
<organism evidence="2 3">
    <name type="scientific">Pacificibacter marinus</name>
    <dbReference type="NCBI Taxonomy" id="658057"/>
    <lineage>
        <taxon>Bacteria</taxon>
        <taxon>Pseudomonadati</taxon>
        <taxon>Pseudomonadota</taxon>
        <taxon>Alphaproteobacteria</taxon>
        <taxon>Rhodobacterales</taxon>
        <taxon>Roseobacteraceae</taxon>
        <taxon>Pacificibacter</taxon>
    </lineage>
</organism>
<evidence type="ECO:0000256" key="1">
    <source>
        <dbReference type="SAM" id="Phobius"/>
    </source>
</evidence>
<feature type="transmembrane region" description="Helical" evidence="1">
    <location>
        <begin position="65"/>
        <end position="88"/>
    </location>
</feature>
<evidence type="ECO:0000313" key="2">
    <source>
        <dbReference type="EMBL" id="SLN10627.1"/>
    </source>
</evidence>
<keyword evidence="1" id="KW-0812">Transmembrane</keyword>
<keyword evidence="1" id="KW-1133">Transmembrane helix</keyword>